<evidence type="ECO:0000256" key="3">
    <source>
        <dbReference type="ARBA" id="ARBA00022729"/>
    </source>
</evidence>
<dbReference type="OrthoDB" id="2515046at2"/>
<dbReference type="eggNOG" id="COG1653">
    <property type="taxonomic scope" value="Bacteria"/>
</dbReference>
<keyword evidence="2" id="KW-0813">Transport</keyword>
<feature type="signal peptide" evidence="4">
    <location>
        <begin position="1"/>
        <end position="22"/>
    </location>
</feature>
<comment type="caution">
    <text evidence="5">The sequence shown here is derived from an EMBL/GenBank/DDBJ whole genome shotgun (WGS) entry which is preliminary data.</text>
</comment>
<evidence type="ECO:0000256" key="1">
    <source>
        <dbReference type="ARBA" id="ARBA00008520"/>
    </source>
</evidence>
<comment type="similarity">
    <text evidence="1">Belongs to the bacterial solute-binding protein 1 family.</text>
</comment>
<accession>A0A087A057</accession>
<evidence type="ECO:0000313" key="6">
    <source>
        <dbReference type="Proteomes" id="UP000029072"/>
    </source>
</evidence>
<dbReference type="EMBL" id="JGYS01000018">
    <property type="protein sequence ID" value="KFI52157.1"/>
    <property type="molecule type" value="Genomic_DNA"/>
</dbReference>
<dbReference type="PROSITE" id="PS01037">
    <property type="entry name" value="SBP_BACTERIAL_1"/>
    <property type="match status" value="1"/>
</dbReference>
<dbReference type="RefSeq" id="WP_043166677.1">
    <property type="nucleotide sequence ID" value="NZ_JDUV01000015.1"/>
</dbReference>
<sequence>MSFSMKKSVALIGAAAMLVSVAACGESSSSSSQGSAGDASGDVTLNLWAWEPTLKPVIEAFQKKYPNIKIDFNNTGKADTTVTSLNNAIQAGSGIPDVVQLEYMTIPQFVIGEQSQLANIKDKTSGFDSFYTPGTWNSVNINDGVYALPMDSGPQAMFYNKATFDKAGITEVPKTWDEYYEAAKKIHALGPNYYITADTGDIKVMTAFLWQAGAKPYESKGENVTINFKSDPEVKTVAEYWQKLIDEDLINTKVATWADEWNRGIGDGTIASIFEGAWMPANLVSNSAAAKGNMRVALQPNWDASKPSNGENGGSALAVTAASKNQDAAYKFIEFANHSKEGIKIRTDGGAFPADKDTLKDADFLKGSDEVRAYFGDQDYNQVLAEAANQVTSSFQFLPYAGQANTIYGDYVGKAYTDKSTTLMKGLSAFQDALVKYGNDQGFTVKEG</sequence>
<gene>
    <name evidence="5" type="ORF">BCAL_2080</name>
</gene>
<dbReference type="Proteomes" id="UP000029072">
    <property type="component" value="Unassembled WGS sequence"/>
</dbReference>
<dbReference type="InterPro" id="IPR006059">
    <property type="entry name" value="SBP"/>
</dbReference>
<dbReference type="GO" id="GO:0055085">
    <property type="term" value="P:transmembrane transport"/>
    <property type="evidence" value="ECO:0007669"/>
    <property type="project" value="InterPro"/>
</dbReference>
<dbReference type="Pfam" id="PF01547">
    <property type="entry name" value="SBP_bac_1"/>
    <property type="match status" value="1"/>
</dbReference>
<dbReference type="InterPro" id="IPR006061">
    <property type="entry name" value="SBP_1_CS"/>
</dbReference>
<evidence type="ECO:0000256" key="2">
    <source>
        <dbReference type="ARBA" id="ARBA00022448"/>
    </source>
</evidence>
<evidence type="ECO:0000256" key="4">
    <source>
        <dbReference type="SAM" id="SignalP"/>
    </source>
</evidence>
<proteinExistence type="inferred from homology"/>
<dbReference type="PANTHER" id="PTHR43649">
    <property type="entry name" value="ARABINOSE-BINDING PROTEIN-RELATED"/>
    <property type="match status" value="1"/>
</dbReference>
<dbReference type="AlphaFoldDB" id="A0A087A057"/>
<dbReference type="STRING" id="1437609.BCAL_2080"/>
<dbReference type="InterPro" id="IPR050490">
    <property type="entry name" value="Bact_solute-bd_prot1"/>
</dbReference>
<dbReference type="PANTHER" id="PTHR43649:SF14">
    <property type="entry name" value="BLR3389 PROTEIN"/>
    <property type="match status" value="1"/>
</dbReference>
<evidence type="ECO:0000313" key="5">
    <source>
        <dbReference type="EMBL" id="KFI52157.1"/>
    </source>
</evidence>
<dbReference type="PROSITE" id="PS51257">
    <property type="entry name" value="PROKAR_LIPOPROTEIN"/>
    <property type="match status" value="1"/>
</dbReference>
<name>A0A087A057_9BIFI</name>
<reference evidence="5 6" key="1">
    <citation type="submission" date="2014-03" db="EMBL/GenBank/DDBJ databases">
        <title>Genomics of Bifidobacteria.</title>
        <authorList>
            <person name="Ventura M."/>
            <person name="Milani C."/>
            <person name="Lugli G.A."/>
        </authorList>
    </citation>
    <scope>NUCLEOTIDE SEQUENCE [LARGE SCALE GENOMIC DNA]</scope>
    <source>
        <strain evidence="5 6">DSM 23973</strain>
    </source>
</reference>
<protein>
    <submittedName>
        <fullName evidence="5">ABC transporter substrate-binding protein</fullName>
    </submittedName>
</protein>
<feature type="chain" id="PRO_5038816026" evidence="4">
    <location>
        <begin position="23"/>
        <end position="448"/>
    </location>
</feature>
<dbReference type="CDD" id="cd13585">
    <property type="entry name" value="PBP2_TMBP_like"/>
    <property type="match status" value="1"/>
</dbReference>
<keyword evidence="3 4" id="KW-0732">Signal</keyword>
<organism evidence="5 6">
    <name type="scientific">Bifidobacterium callitrichos DSM 23973</name>
    <dbReference type="NCBI Taxonomy" id="1437609"/>
    <lineage>
        <taxon>Bacteria</taxon>
        <taxon>Bacillati</taxon>
        <taxon>Actinomycetota</taxon>
        <taxon>Actinomycetes</taxon>
        <taxon>Bifidobacteriales</taxon>
        <taxon>Bifidobacteriaceae</taxon>
        <taxon>Bifidobacterium</taxon>
    </lineage>
</organism>
<dbReference type="SUPFAM" id="SSF53850">
    <property type="entry name" value="Periplasmic binding protein-like II"/>
    <property type="match status" value="1"/>
</dbReference>
<dbReference type="Gene3D" id="3.40.190.10">
    <property type="entry name" value="Periplasmic binding protein-like II"/>
    <property type="match status" value="3"/>
</dbReference>